<evidence type="ECO:0000256" key="1">
    <source>
        <dbReference type="ARBA" id="ARBA00004173"/>
    </source>
</evidence>
<dbReference type="GO" id="GO:0003735">
    <property type="term" value="F:structural constituent of ribosome"/>
    <property type="evidence" value="ECO:0007669"/>
    <property type="project" value="TreeGrafter"/>
</dbReference>
<dbReference type="Pfam" id="PF10236">
    <property type="entry name" value="DAP3"/>
    <property type="match status" value="2"/>
</dbReference>
<dbReference type="InterPro" id="IPR008092">
    <property type="entry name" value="Ribosomal_mS29_met"/>
</dbReference>
<accession>A0A6L2Q5L8</accession>
<evidence type="ECO:0000256" key="6">
    <source>
        <dbReference type="ARBA" id="ARBA00023274"/>
    </source>
</evidence>
<sequence>MVSDITVTCDPSLHVDYLQIYPVLLPPSANDVQLLRHSCSLAIFMCMLSHHYNCHTLVACKPHNSAQSTTQSLSTVYHTVCLCTDNDQFLVVPSWMRKCKEVSNSTTKEGYVDLNLDAAAWLNHFKCQNAALLNKLDLRVAKEYVWSKREKTEEGASLLELVEHGMNRVKYASDCVVAVVKEIKAHSTQGRPVFQLSFVCKTLVAINGFNAFFHPRTRVVTEAKVQVPPSKITLTEAFLEITKYDWGFEHLDPFVPVCVRNYNEKEAESCLDYYIDRRWLQNEKSCTEEGRTELKFLCGMNPNRLMRMCAPL</sequence>
<proteinExistence type="inferred from homology"/>
<keyword evidence="9" id="KW-1185">Reference proteome</keyword>
<keyword evidence="4" id="KW-0689">Ribosomal protein</keyword>
<dbReference type="InterPro" id="IPR019368">
    <property type="entry name" value="Ribosomal_mS29"/>
</dbReference>
<evidence type="ECO:0000256" key="3">
    <source>
        <dbReference type="ARBA" id="ARBA00022946"/>
    </source>
</evidence>
<evidence type="ECO:0000256" key="4">
    <source>
        <dbReference type="ARBA" id="ARBA00022980"/>
    </source>
</evidence>
<dbReference type="Proteomes" id="UP000502823">
    <property type="component" value="Unassembled WGS sequence"/>
</dbReference>
<gene>
    <name evidence="8" type="ORF">Cfor_09789</name>
</gene>
<name>A0A6L2Q5L8_COPFO</name>
<keyword evidence="5" id="KW-0496">Mitochondrion</keyword>
<dbReference type="PANTHER" id="PTHR12810:SF0">
    <property type="entry name" value="SMALL RIBOSOMAL SUBUNIT PROTEIN MS29"/>
    <property type="match status" value="1"/>
</dbReference>
<dbReference type="InParanoid" id="A0A6L2Q5L8"/>
<dbReference type="AlphaFoldDB" id="A0A6L2Q5L8"/>
<reference evidence="9" key="1">
    <citation type="submission" date="2020-01" db="EMBL/GenBank/DDBJ databases">
        <title>Draft genome sequence of the Termite Coptotermes fromosanus.</title>
        <authorList>
            <person name="Itakura S."/>
            <person name="Yosikawa Y."/>
            <person name="Umezawa K."/>
        </authorList>
    </citation>
    <scope>NUCLEOTIDE SEQUENCE [LARGE SCALE GENOMIC DNA]</scope>
</reference>
<evidence type="ECO:0000313" key="8">
    <source>
        <dbReference type="EMBL" id="GFG40201.1"/>
    </source>
</evidence>
<keyword evidence="6" id="KW-0687">Ribonucleoprotein</keyword>
<comment type="subcellular location">
    <subcellularLocation>
        <location evidence="1">Mitochondrion</location>
    </subcellularLocation>
</comment>
<evidence type="ECO:0000256" key="2">
    <source>
        <dbReference type="ARBA" id="ARBA00009863"/>
    </source>
</evidence>
<dbReference type="FunCoup" id="A0A6L2Q5L8">
    <property type="interactions" value="1484"/>
</dbReference>
<evidence type="ECO:0000256" key="5">
    <source>
        <dbReference type="ARBA" id="ARBA00023128"/>
    </source>
</evidence>
<dbReference type="OrthoDB" id="274828at2759"/>
<comment type="similarity">
    <text evidence="2">Belongs to the mitochondrion-specific ribosomal protein mS29 family.</text>
</comment>
<dbReference type="EMBL" id="BLKM01001619">
    <property type="protein sequence ID" value="GFG40201.1"/>
    <property type="molecule type" value="Genomic_DNA"/>
</dbReference>
<protein>
    <recommendedName>
        <fullName evidence="7">Small ribosomal subunit protein mS29</fullName>
    </recommendedName>
</protein>
<dbReference type="GO" id="GO:0005763">
    <property type="term" value="C:mitochondrial small ribosomal subunit"/>
    <property type="evidence" value="ECO:0007669"/>
    <property type="project" value="TreeGrafter"/>
</dbReference>
<evidence type="ECO:0000256" key="7">
    <source>
        <dbReference type="ARBA" id="ARBA00035140"/>
    </source>
</evidence>
<keyword evidence="3" id="KW-0809">Transit peptide</keyword>
<dbReference type="PRINTS" id="PR01716">
    <property type="entry name" value="DEATHASSOCP3"/>
</dbReference>
<comment type="caution">
    <text evidence="8">The sequence shown here is derived from an EMBL/GenBank/DDBJ whole genome shotgun (WGS) entry which is preliminary data.</text>
</comment>
<dbReference type="GO" id="GO:0006915">
    <property type="term" value="P:apoptotic process"/>
    <property type="evidence" value="ECO:0007669"/>
    <property type="project" value="InterPro"/>
</dbReference>
<evidence type="ECO:0000313" key="9">
    <source>
        <dbReference type="Proteomes" id="UP000502823"/>
    </source>
</evidence>
<organism evidence="8 9">
    <name type="scientific">Coptotermes formosanus</name>
    <name type="common">Formosan subterranean termite</name>
    <dbReference type="NCBI Taxonomy" id="36987"/>
    <lineage>
        <taxon>Eukaryota</taxon>
        <taxon>Metazoa</taxon>
        <taxon>Ecdysozoa</taxon>
        <taxon>Arthropoda</taxon>
        <taxon>Hexapoda</taxon>
        <taxon>Insecta</taxon>
        <taxon>Pterygota</taxon>
        <taxon>Neoptera</taxon>
        <taxon>Polyneoptera</taxon>
        <taxon>Dictyoptera</taxon>
        <taxon>Blattodea</taxon>
        <taxon>Blattoidea</taxon>
        <taxon>Termitoidae</taxon>
        <taxon>Rhinotermitidae</taxon>
        <taxon>Coptotermes</taxon>
    </lineage>
</organism>
<dbReference type="PANTHER" id="PTHR12810">
    <property type="entry name" value="MITOCHONDRIAL 28S RIBOSOMAL PROTEIN S29"/>
    <property type="match status" value="1"/>
</dbReference>